<accession>A0AAW2YSK9</accession>
<dbReference type="PANTHER" id="PTHR23272:SF104">
    <property type="entry name" value="HAT FAMILY DIMERISATION DOMAIN CONTAINING PROTEIN, EXPRESSED"/>
    <property type="match status" value="1"/>
</dbReference>
<dbReference type="EMBL" id="JAOPGA020000601">
    <property type="protein sequence ID" value="KAL0479775.1"/>
    <property type="molecule type" value="Genomic_DNA"/>
</dbReference>
<protein>
    <recommendedName>
        <fullName evidence="1">HAT C-terminal dimerisation domain-containing protein</fullName>
    </recommendedName>
</protein>
<dbReference type="Proteomes" id="UP001431209">
    <property type="component" value="Unassembled WGS sequence"/>
</dbReference>
<sequence>MTKFLSTTKPQITNSLGIYYTLSDMLNDVVEKRGKFKSTPNNLVESVRESIEKYDKYYKLMDSSLVYYVAATLDPRSKAVWMKSHLTDEDHDFIIKQVIEKIKVDFGIYDEEQENIPTPPSSDFSVNAMMLRTTQKDAARLSDVEKYYNSGVTSSNVKDSFQWVLEWWKDNQTLFPNMAKVARAYLAIPAASVSIERLFNSGRDVIDVRRHSMISTTFRWLILLKDYY</sequence>
<comment type="caution">
    <text evidence="2">The sequence shown here is derived from an EMBL/GenBank/DDBJ whole genome shotgun (WGS) entry which is preliminary data.</text>
</comment>
<name>A0AAW2YSK9_9EUKA</name>
<dbReference type="InterPro" id="IPR008906">
    <property type="entry name" value="HATC_C_dom"/>
</dbReference>
<gene>
    <name evidence="2" type="ORF">AKO1_000723</name>
</gene>
<dbReference type="InterPro" id="IPR012337">
    <property type="entry name" value="RNaseH-like_sf"/>
</dbReference>
<dbReference type="PANTHER" id="PTHR23272">
    <property type="entry name" value="BED FINGER-RELATED"/>
    <property type="match status" value="1"/>
</dbReference>
<evidence type="ECO:0000313" key="2">
    <source>
        <dbReference type="EMBL" id="KAL0479775.1"/>
    </source>
</evidence>
<organism evidence="2 3">
    <name type="scientific">Acrasis kona</name>
    <dbReference type="NCBI Taxonomy" id="1008807"/>
    <lineage>
        <taxon>Eukaryota</taxon>
        <taxon>Discoba</taxon>
        <taxon>Heterolobosea</taxon>
        <taxon>Tetramitia</taxon>
        <taxon>Eutetramitia</taxon>
        <taxon>Acrasidae</taxon>
        <taxon>Acrasis</taxon>
    </lineage>
</organism>
<dbReference type="Pfam" id="PF05699">
    <property type="entry name" value="Dimer_Tnp_hAT"/>
    <property type="match status" value="1"/>
</dbReference>
<evidence type="ECO:0000259" key="1">
    <source>
        <dbReference type="Pfam" id="PF05699"/>
    </source>
</evidence>
<feature type="domain" description="HAT C-terminal dimerisation" evidence="1">
    <location>
        <begin position="160"/>
        <end position="226"/>
    </location>
</feature>
<reference evidence="2 3" key="1">
    <citation type="submission" date="2024-03" db="EMBL/GenBank/DDBJ databases">
        <title>The Acrasis kona genome and developmental transcriptomes reveal deep origins of eukaryotic multicellular pathways.</title>
        <authorList>
            <person name="Sheikh S."/>
            <person name="Fu C.-J."/>
            <person name="Brown M.W."/>
            <person name="Baldauf S.L."/>
        </authorList>
    </citation>
    <scope>NUCLEOTIDE SEQUENCE [LARGE SCALE GENOMIC DNA]</scope>
    <source>
        <strain evidence="2 3">ATCC MYA-3509</strain>
    </source>
</reference>
<keyword evidence="3" id="KW-1185">Reference proteome</keyword>
<evidence type="ECO:0000313" key="3">
    <source>
        <dbReference type="Proteomes" id="UP001431209"/>
    </source>
</evidence>
<feature type="non-terminal residue" evidence="2">
    <location>
        <position position="228"/>
    </location>
</feature>
<dbReference type="GO" id="GO:0046983">
    <property type="term" value="F:protein dimerization activity"/>
    <property type="evidence" value="ECO:0007669"/>
    <property type="project" value="InterPro"/>
</dbReference>
<proteinExistence type="predicted"/>
<dbReference type="SUPFAM" id="SSF53098">
    <property type="entry name" value="Ribonuclease H-like"/>
    <property type="match status" value="1"/>
</dbReference>
<dbReference type="AlphaFoldDB" id="A0AAW2YSK9"/>